<accession>A0A164FRB2</accession>
<comment type="caution">
    <text evidence="1">The sequence shown here is derived from an EMBL/GenBank/DDBJ whole genome shotgun (WGS) entry which is preliminary data.</text>
</comment>
<name>A0A164FRB2_9CRUS</name>
<dbReference type="AlphaFoldDB" id="A0A164FRB2"/>
<proteinExistence type="predicted"/>
<reference evidence="1 2" key="1">
    <citation type="submission" date="2016-03" db="EMBL/GenBank/DDBJ databases">
        <title>EvidentialGene: Evidence-directed Construction of Genes on Genomes.</title>
        <authorList>
            <person name="Gilbert D.G."/>
            <person name="Choi J.-H."/>
            <person name="Mockaitis K."/>
            <person name="Colbourne J."/>
            <person name="Pfrender M."/>
        </authorList>
    </citation>
    <scope>NUCLEOTIDE SEQUENCE [LARGE SCALE GENOMIC DNA]</scope>
    <source>
        <strain evidence="1 2">Xinb3</strain>
        <tissue evidence="1">Complete organism</tissue>
    </source>
</reference>
<dbReference type="Proteomes" id="UP000076858">
    <property type="component" value="Unassembled WGS sequence"/>
</dbReference>
<dbReference type="EMBL" id="LRGB01018555">
    <property type="protein sequence ID" value="KZR98069.1"/>
    <property type="molecule type" value="Genomic_DNA"/>
</dbReference>
<evidence type="ECO:0000313" key="2">
    <source>
        <dbReference type="Proteomes" id="UP000076858"/>
    </source>
</evidence>
<gene>
    <name evidence="1" type="ORF">APZ42_006693</name>
</gene>
<evidence type="ECO:0000313" key="1">
    <source>
        <dbReference type="EMBL" id="KZR98069.1"/>
    </source>
</evidence>
<sequence>SAFDWFLATWSVPEHGRNEFPTRKHPGPVPSARPDSRRSRFMVKWRLFCLTFQKIPMAV</sequence>
<keyword evidence="2" id="KW-1185">Reference proteome</keyword>
<organism evidence="1 2">
    <name type="scientific">Daphnia magna</name>
    <dbReference type="NCBI Taxonomy" id="35525"/>
    <lineage>
        <taxon>Eukaryota</taxon>
        <taxon>Metazoa</taxon>
        <taxon>Ecdysozoa</taxon>
        <taxon>Arthropoda</taxon>
        <taxon>Crustacea</taxon>
        <taxon>Branchiopoda</taxon>
        <taxon>Diplostraca</taxon>
        <taxon>Cladocera</taxon>
        <taxon>Anomopoda</taxon>
        <taxon>Daphniidae</taxon>
        <taxon>Daphnia</taxon>
    </lineage>
</organism>
<protein>
    <submittedName>
        <fullName evidence="1">Uncharacterized protein</fullName>
    </submittedName>
</protein>
<feature type="non-terminal residue" evidence="1">
    <location>
        <position position="1"/>
    </location>
</feature>